<dbReference type="GO" id="GO:0009099">
    <property type="term" value="P:L-valine biosynthetic process"/>
    <property type="evidence" value="ECO:0007669"/>
    <property type="project" value="TreeGrafter"/>
</dbReference>
<organism evidence="8 9">
    <name type="scientific">Metallosphaera tengchongensis</name>
    <dbReference type="NCBI Taxonomy" id="1532350"/>
    <lineage>
        <taxon>Archaea</taxon>
        <taxon>Thermoproteota</taxon>
        <taxon>Thermoprotei</taxon>
        <taxon>Sulfolobales</taxon>
        <taxon>Sulfolobaceae</taxon>
        <taxon>Metallosphaera</taxon>
    </lineage>
</organism>
<feature type="domain" description="Thiamine pyrophosphate enzyme central" evidence="6">
    <location>
        <begin position="203"/>
        <end position="338"/>
    </location>
</feature>
<dbReference type="RefSeq" id="WP_174630599.1">
    <property type="nucleotide sequence ID" value="NZ_CP049074.1"/>
</dbReference>
<comment type="function">
    <text evidence="1">Catalyzes the coenzyme A-dependent oxidative decarboxylation of different 2-oxoacids such as 2-oxoglutarate, pyruvate and 2-oxobutyrate to form their CoA derivatives.</text>
</comment>
<evidence type="ECO:0000256" key="4">
    <source>
        <dbReference type="ARBA" id="ARBA00012691"/>
    </source>
</evidence>
<evidence type="ECO:0000259" key="6">
    <source>
        <dbReference type="Pfam" id="PF00205"/>
    </source>
</evidence>
<evidence type="ECO:0000313" key="8">
    <source>
        <dbReference type="EMBL" id="QKR00027.1"/>
    </source>
</evidence>
<evidence type="ECO:0000256" key="5">
    <source>
        <dbReference type="ARBA" id="ARBA00048893"/>
    </source>
</evidence>
<evidence type="ECO:0000256" key="1">
    <source>
        <dbReference type="ARBA" id="ARBA00003908"/>
    </source>
</evidence>
<evidence type="ECO:0000259" key="7">
    <source>
        <dbReference type="Pfam" id="PF02776"/>
    </source>
</evidence>
<dbReference type="GO" id="GO:0000287">
    <property type="term" value="F:magnesium ion binding"/>
    <property type="evidence" value="ECO:0007669"/>
    <property type="project" value="InterPro"/>
</dbReference>
<dbReference type="KEGG" id="mten:GWK48_06220"/>
<comment type="catalytic activity">
    <reaction evidence="5">
        <text>a 2-oxocarboxylate + 2 oxidized [2Fe-2S]-[ferredoxin] + CoA = an acyl-CoA + 2 reduced [2Fe-2S]-[ferredoxin] + CO2 + H(+)</text>
        <dbReference type="Rhea" id="RHEA:42316"/>
        <dbReference type="Rhea" id="RHEA-COMP:10000"/>
        <dbReference type="Rhea" id="RHEA-COMP:10001"/>
        <dbReference type="ChEBI" id="CHEBI:15378"/>
        <dbReference type="ChEBI" id="CHEBI:16526"/>
        <dbReference type="ChEBI" id="CHEBI:33737"/>
        <dbReference type="ChEBI" id="CHEBI:33738"/>
        <dbReference type="ChEBI" id="CHEBI:35179"/>
        <dbReference type="ChEBI" id="CHEBI:57287"/>
        <dbReference type="ChEBI" id="CHEBI:58342"/>
        <dbReference type="EC" id="1.2.7.11"/>
    </reaction>
</comment>
<dbReference type="Pfam" id="PF02776">
    <property type="entry name" value="TPP_enzyme_N"/>
    <property type="match status" value="1"/>
</dbReference>
<protein>
    <recommendedName>
        <fullName evidence="4">2-oxoacid oxidoreductase (ferredoxin)</fullName>
        <ecNumber evidence="4">1.2.7.11</ecNumber>
    </recommendedName>
</protein>
<comment type="similarity">
    <text evidence="2">Belongs to the TPP enzyme family.</text>
</comment>
<dbReference type="Proteomes" id="UP000509301">
    <property type="component" value="Chromosome"/>
</dbReference>
<proteinExistence type="inferred from homology"/>
<dbReference type="EMBL" id="CP049074">
    <property type="protein sequence ID" value="QKR00027.1"/>
    <property type="molecule type" value="Genomic_DNA"/>
</dbReference>
<dbReference type="GO" id="GO:0009097">
    <property type="term" value="P:isoleucine biosynthetic process"/>
    <property type="evidence" value="ECO:0007669"/>
    <property type="project" value="TreeGrafter"/>
</dbReference>
<accession>A0A6N0NV31</accession>
<dbReference type="PANTHER" id="PTHR18968:SF13">
    <property type="entry name" value="ACETOLACTATE SYNTHASE CATALYTIC SUBUNIT, MITOCHONDRIAL"/>
    <property type="match status" value="1"/>
</dbReference>
<comment type="subunit">
    <text evidence="3">Heterodimer composed of an alpha and a beta subunit.</text>
</comment>
<dbReference type="GO" id="GO:0018491">
    <property type="term" value="F:2-oxobutyrate synthase activity"/>
    <property type="evidence" value="ECO:0007669"/>
    <property type="project" value="UniProtKB-ARBA"/>
</dbReference>
<dbReference type="GO" id="GO:0047553">
    <property type="term" value="F:2-oxoglutarate synthase activity"/>
    <property type="evidence" value="ECO:0007669"/>
    <property type="project" value="UniProtKB-ARBA"/>
</dbReference>
<dbReference type="OrthoDB" id="6837at2157"/>
<dbReference type="SUPFAM" id="SSF52518">
    <property type="entry name" value="Thiamin diphosphate-binding fold (THDP-binding)"/>
    <property type="match status" value="1"/>
</dbReference>
<dbReference type="GeneID" id="55641528"/>
<dbReference type="GO" id="GO:0050660">
    <property type="term" value="F:flavin adenine dinucleotide binding"/>
    <property type="evidence" value="ECO:0007669"/>
    <property type="project" value="TreeGrafter"/>
</dbReference>
<evidence type="ECO:0000256" key="2">
    <source>
        <dbReference type="ARBA" id="ARBA00007812"/>
    </source>
</evidence>
<dbReference type="GO" id="GO:0005948">
    <property type="term" value="C:acetolactate synthase complex"/>
    <property type="evidence" value="ECO:0007669"/>
    <property type="project" value="TreeGrafter"/>
</dbReference>
<dbReference type="PANTHER" id="PTHR18968">
    <property type="entry name" value="THIAMINE PYROPHOSPHATE ENZYMES"/>
    <property type="match status" value="1"/>
</dbReference>
<dbReference type="InterPro" id="IPR012001">
    <property type="entry name" value="Thiamin_PyroP_enz_TPP-bd_dom"/>
</dbReference>
<dbReference type="InterPro" id="IPR012000">
    <property type="entry name" value="Thiamin_PyroP_enz_cen_dom"/>
</dbReference>
<gene>
    <name evidence="8" type="ORF">GWK48_06220</name>
</gene>
<dbReference type="InterPro" id="IPR029035">
    <property type="entry name" value="DHS-like_NAD/FAD-binding_dom"/>
</dbReference>
<dbReference type="InterPro" id="IPR045229">
    <property type="entry name" value="TPP_enz"/>
</dbReference>
<dbReference type="GO" id="GO:0019164">
    <property type="term" value="F:pyruvate synthase activity"/>
    <property type="evidence" value="ECO:0007669"/>
    <property type="project" value="UniProtKB-ARBA"/>
</dbReference>
<dbReference type="InterPro" id="IPR029061">
    <property type="entry name" value="THDP-binding"/>
</dbReference>
<dbReference type="SUPFAM" id="SSF52467">
    <property type="entry name" value="DHS-like NAD/FAD-binding domain"/>
    <property type="match status" value="1"/>
</dbReference>
<dbReference type="Gene3D" id="3.40.50.970">
    <property type="match status" value="1"/>
</dbReference>
<keyword evidence="9" id="KW-1185">Reference proteome</keyword>
<dbReference type="CDD" id="cd07035">
    <property type="entry name" value="TPP_PYR_POX_like"/>
    <property type="match status" value="1"/>
</dbReference>
<evidence type="ECO:0000256" key="3">
    <source>
        <dbReference type="ARBA" id="ARBA00011631"/>
    </source>
</evidence>
<name>A0A6N0NV31_9CREN</name>
<sequence>MSQPKRKEETVGREMTGDEALAYVLKEIGVKKVFSTPSIPDFLKERLVQYNLDVDVSMSLRDAVALADVYARENNDAGVVISVPGTSILEGISTISQAFSDSVPLLLIGTLRSYRDVGRARVGELRSPDDVSTAISPFVKTKERVISIEEITVTVEKGYKEALSNRMRPAYVEIAEELFRLKAYPLSTAEQKPERKTPDKNTVAKVAEVLGNSKLPVIVAGHGVKASNSMDLLRELAELLDSPVITTIRGKGVFPASHPLYAGEGLGLFSTEVASKIMMEADSILVVGSRLPQLSTAGWSMRYKGLLMHNNVDGEDIGKVVMPQVPIVSDTGLFLKELVANLKQKIKDNIKRDVRSEISSSRRVFSMKPHTKLWPYDVTRLLQNFKFSKYYVDLSSTTFDLIRLPMDTPIWYTSETILEKNIGVAGVLQSNDPNSLGVTDLGGIQRNIGLIIQRRSTSRGTIIILNDGNSTYLDTYKSDIPSIGRTGIHVELDRKLEDSLDAITVDTYGALKSALENRSNGLNIINVKIDPEFESVTLLRS</sequence>
<evidence type="ECO:0000313" key="9">
    <source>
        <dbReference type="Proteomes" id="UP000509301"/>
    </source>
</evidence>
<dbReference type="EC" id="1.2.7.11" evidence="4"/>
<reference evidence="8 9" key="1">
    <citation type="submission" date="2020-02" db="EMBL/GenBank/DDBJ databases">
        <title>Comparative genome analysis reveals the metabolism and evolution of the thermophilic archaeal genus Metallosphaera.</title>
        <authorList>
            <person name="Jiang C."/>
        </authorList>
    </citation>
    <scope>NUCLEOTIDE SEQUENCE [LARGE SCALE GENOMIC DNA]</scope>
    <source>
        <strain evidence="8 9">Ric-A</strain>
    </source>
</reference>
<dbReference type="AlphaFoldDB" id="A0A6N0NV31"/>
<dbReference type="Pfam" id="PF00205">
    <property type="entry name" value="TPP_enzyme_M"/>
    <property type="match status" value="1"/>
</dbReference>
<dbReference type="GO" id="GO:0003984">
    <property type="term" value="F:acetolactate synthase activity"/>
    <property type="evidence" value="ECO:0007669"/>
    <property type="project" value="TreeGrafter"/>
</dbReference>
<feature type="domain" description="Thiamine pyrophosphate enzyme N-terminal TPP-binding" evidence="7">
    <location>
        <begin position="15"/>
        <end position="121"/>
    </location>
</feature>
<dbReference type="Gene3D" id="3.40.50.1220">
    <property type="entry name" value="TPP-binding domain"/>
    <property type="match status" value="1"/>
</dbReference>
<dbReference type="GO" id="GO:0030976">
    <property type="term" value="F:thiamine pyrophosphate binding"/>
    <property type="evidence" value="ECO:0007669"/>
    <property type="project" value="InterPro"/>
</dbReference>